<name>A0ABT9JQ08_9PROT</name>
<gene>
    <name evidence="2" type="ORF">Q9291_02155</name>
</gene>
<reference evidence="3" key="1">
    <citation type="journal article" date="2019" name="Int. J. Syst. Evol. Microbiol.">
        <title>The Global Catalogue of Microorganisms (GCM) 10K type strain sequencing project: providing services to taxonomists for standard genome sequencing and annotation.</title>
        <authorList>
            <consortium name="The Broad Institute Genomics Platform"/>
            <consortium name="The Broad Institute Genome Sequencing Center for Infectious Disease"/>
            <person name="Wu L."/>
            <person name="Ma J."/>
        </authorList>
    </citation>
    <scope>NUCLEOTIDE SEQUENCE [LARGE SCALE GENOMIC DNA]</scope>
    <source>
        <strain evidence="3">VKM B-3159</strain>
    </source>
</reference>
<proteinExistence type="predicted"/>
<keyword evidence="1" id="KW-0472">Membrane</keyword>
<dbReference type="EMBL" id="JAVCAP010000002">
    <property type="protein sequence ID" value="MDP8566642.1"/>
    <property type="molecule type" value="Genomic_DNA"/>
</dbReference>
<accession>A0ABT9JQ08</accession>
<evidence type="ECO:0000256" key="1">
    <source>
        <dbReference type="SAM" id="Phobius"/>
    </source>
</evidence>
<keyword evidence="1" id="KW-0812">Transmembrane</keyword>
<organism evidence="2 3">
    <name type="scientific">Methylophilus aquaticus</name>
    <dbReference type="NCBI Taxonomy" id="1971610"/>
    <lineage>
        <taxon>Bacteria</taxon>
        <taxon>Pseudomonadati</taxon>
        <taxon>Pseudomonadota</taxon>
        <taxon>Betaproteobacteria</taxon>
        <taxon>Nitrosomonadales</taxon>
        <taxon>Methylophilaceae</taxon>
        <taxon>Methylophilus</taxon>
    </lineage>
</organism>
<keyword evidence="1" id="KW-1133">Transmembrane helix</keyword>
<sequence length="145" mass="15619">MRAYFNRGIALPMAIFVLVVLSAMVGYLMRMFLLANVTATQEILATRAYFAARAGVEWAAYQVLLPGSTTMQACPASQTLTINGFAVVLSCQSYNYSDTSGTENVTIYQLIATASQGAQGAQDYVERQVQVSLSRCLFATGGECS</sequence>
<dbReference type="Proteomes" id="UP001225906">
    <property type="component" value="Unassembled WGS sequence"/>
</dbReference>
<evidence type="ECO:0000313" key="2">
    <source>
        <dbReference type="EMBL" id="MDP8566642.1"/>
    </source>
</evidence>
<keyword evidence="3" id="KW-1185">Reference proteome</keyword>
<feature type="transmembrane region" description="Helical" evidence="1">
    <location>
        <begin position="9"/>
        <end position="29"/>
    </location>
</feature>
<evidence type="ECO:0008006" key="4">
    <source>
        <dbReference type="Google" id="ProtNLM"/>
    </source>
</evidence>
<comment type="caution">
    <text evidence="2">The sequence shown here is derived from an EMBL/GenBank/DDBJ whole genome shotgun (WGS) entry which is preliminary data.</text>
</comment>
<evidence type="ECO:0000313" key="3">
    <source>
        <dbReference type="Proteomes" id="UP001225906"/>
    </source>
</evidence>
<dbReference type="RefSeq" id="WP_306388346.1">
    <property type="nucleotide sequence ID" value="NZ_JAVCAP010000002.1"/>
</dbReference>
<protein>
    <recommendedName>
        <fullName evidence="4">MSHA biogenesis protein MshP</fullName>
    </recommendedName>
</protein>